<dbReference type="Gene3D" id="1.20.144.10">
    <property type="entry name" value="Phosphatidic acid phosphatase type 2/haloperoxidase"/>
    <property type="match status" value="1"/>
</dbReference>
<keyword evidence="3" id="KW-1185">Reference proteome</keyword>
<dbReference type="Pfam" id="PF01569">
    <property type="entry name" value="PAP2"/>
    <property type="match status" value="1"/>
</dbReference>
<dbReference type="Proteomes" id="UP000199072">
    <property type="component" value="Unassembled WGS sequence"/>
</dbReference>
<sequence>MNIKKLFLTFWFLLFTAVVFAQGLDLNLLKAINGPVNTTADRNWKYFTRKAIFIDASVPASLLIAGFINHDNELKADGLQAASAIIIAGGTNLLVKKIVNRPRPFVTHPDVIIPKDHPTDSSFPSGHTSAAFAAATSLSLAIPKWYVIAPSFAYAGAVGYSRMYLGVHYPSDVLAGAALGVGSAYLTYKAQQWIMGKKKKHEGY</sequence>
<evidence type="ECO:0000313" key="3">
    <source>
        <dbReference type="Proteomes" id="UP000199072"/>
    </source>
</evidence>
<dbReference type="InterPro" id="IPR000326">
    <property type="entry name" value="PAP2/HPO"/>
</dbReference>
<dbReference type="STRING" id="1391627.SAMN05216464_102167"/>
<dbReference type="SMART" id="SM00014">
    <property type="entry name" value="acidPPc"/>
    <property type="match status" value="1"/>
</dbReference>
<dbReference type="EMBL" id="FNAI01000002">
    <property type="protein sequence ID" value="SDD64691.1"/>
    <property type="molecule type" value="Genomic_DNA"/>
</dbReference>
<dbReference type="OrthoDB" id="9773582at2"/>
<dbReference type="PANTHER" id="PTHR14969">
    <property type="entry name" value="SPHINGOSINE-1-PHOSPHATE PHOSPHOHYDROLASE"/>
    <property type="match status" value="1"/>
</dbReference>
<dbReference type="RefSeq" id="WP_091145630.1">
    <property type="nucleotide sequence ID" value="NZ_FNAI01000002.1"/>
</dbReference>
<dbReference type="PANTHER" id="PTHR14969:SF13">
    <property type="entry name" value="AT30094P"/>
    <property type="match status" value="1"/>
</dbReference>
<proteinExistence type="predicted"/>
<name>A0A1G6WFT2_9SPHI</name>
<dbReference type="AlphaFoldDB" id="A0A1G6WFT2"/>
<protein>
    <submittedName>
        <fullName evidence="2">Undecaprenyl-diphosphatase</fullName>
    </submittedName>
</protein>
<reference evidence="2 3" key="1">
    <citation type="submission" date="2016-10" db="EMBL/GenBank/DDBJ databases">
        <authorList>
            <person name="de Groot N.N."/>
        </authorList>
    </citation>
    <scope>NUCLEOTIDE SEQUENCE [LARGE SCALE GENOMIC DNA]</scope>
    <source>
        <strain evidence="2 3">47C3B</strain>
    </source>
</reference>
<dbReference type="CDD" id="cd01610">
    <property type="entry name" value="PAP2_like"/>
    <property type="match status" value="1"/>
</dbReference>
<evidence type="ECO:0000259" key="1">
    <source>
        <dbReference type="SMART" id="SM00014"/>
    </source>
</evidence>
<dbReference type="SUPFAM" id="SSF48317">
    <property type="entry name" value="Acid phosphatase/Vanadium-dependent haloperoxidase"/>
    <property type="match status" value="1"/>
</dbReference>
<accession>A0A1G6WFT2</accession>
<gene>
    <name evidence="2" type="ORF">SAMN05216464_102167</name>
</gene>
<organism evidence="2 3">
    <name type="scientific">Mucilaginibacter pineti</name>
    <dbReference type="NCBI Taxonomy" id="1391627"/>
    <lineage>
        <taxon>Bacteria</taxon>
        <taxon>Pseudomonadati</taxon>
        <taxon>Bacteroidota</taxon>
        <taxon>Sphingobacteriia</taxon>
        <taxon>Sphingobacteriales</taxon>
        <taxon>Sphingobacteriaceae</taxon>
        <taxon>Mucilaginibacter</taxon>
    </lineage>
</organism>
<evidence type="ECO:0000313" key="2">
    <source>
        <dbReference type="EMBL" id="SDD64691.1"/>
    </source>
</evidence>
<feature type="domain" description="Phosphatidic acid phosphatase type 2/haloperoxidase" evidence="1">
    <location>
        <begin position="76"/>
        <end position="188"/>
    </location>
</feature>
<dbReference type="InterPro" id="IPR036938">
    <property type="entry name" value="PAP2/HPO_sf"/>
</dbReference>